<dbReference type="RefSeq" id="WP_015788880.1">
    <property type="nucleotide sequence ID" value="NC_013158.1"/>
</dbReference>
<keyword evidence="3" id="KW-1185">Reference proteome</keyword>
<feature type="transmembrane region" description="Helical" evidence="1">
    <location>
        <begin position="218"/>
        <end position="243"/>
    </location>
</feature>
<evidence type="ECO:0000256" key="1">
    <source>
        <dbReference type="SAM" id="Phobius"/>
    </source>
</evidence>
<keyword evidence="1" id="KW-0812">Transmembrane</keyword>
<feature type="transmembrane region" description="Helical" evidence="1">
    <location>
        <begin position="179"/>
        <end position="206"/>
    </location>
</feature>
<feature type="transmembrane region" description="Helical" evidence="1">
    <location>
        <begin position="151"/>
        <end position="167"/>
    </location>
</feature>
<feature type="transmembrane region" description="Helical" evidence="1">
    <location>
        <begin position="68"/>
        <end position="89"/>
    </location>
</feature>
<dbReference type="OrthoDB" id="206042at2157"/>
<keyword evidence="1" id="KW-0472">Membrane</keyword>
<dbReference type="EMBL" id="CP001687">
    <property type="protein sequence ID" value="ACV11304.1"/>
    <property type="molecule type" value="Genomic_DNA"/>
</dbReference>
<proteinExistence type="predicted"/>
<dbReference type="KEGG" id="hut:Huta_1127"/>
<evidence type="ECO:0000313" key="3">
    <source>
        <dbReference type="Proteomes" id="UP000002071"/>
    </source>
</evidence>
<protein>
    <recommendedName>
        <fullName evidence="4">Glycosyltransferase RgtA/B/C/D-like domain-containing protein</fullName>
    </recommendedName>
</protein>
<sequence>MALLAVVFALIVLLLVTRYTDLPWYRPAALVAFLGHVFVALVVLPRLPYRWDIAQFHQTASEIATGSFTSGSSTVSSFGGFQALTYTVFSPQPETIAIFSGLFAVLTVIPISSLVRQLYPSRTESRLGLVLIVLFAPLQFLFLSLPMRDGLSVLLFFSLLSVALRALKTHQLRSVAVAIPLWGMLYLLRPELALVFVLGSLANVIVKVVQTTTDDLSLTSLTAVIGTAGAIGFGLFAEVLYSFESANAQMTGRSSGGAVYLDGMEYASWFDFLLAAPVRAIYFQFAPFPLHVESIFHFLAFTVSVAVIVLTVAAARSLYECRLDETTAVFLVVIYFAGIVGYGTINANFGTNVRHRIVFDFLLLGFALPVIQHWELHIREWLGIIPRQRRKRDEKKRET</sequence>
<accession>C7NM96</accession>
<dbReference type="AlphaFoldDB" id="C7NM96"/>
<feature type="transmembrane region" description="Helical" evidence="1">
    <location>
        <begin position="127"/>
        <end position="145"/>
    </location>
</feature>
<reference evidence="2 3" key="1">
    <citation type="journal article" date="2009" name="Stand. Genomic Sci.">
        <title>Complete genome sequence of Halorhabdus utahensis type strain (AX-2).</title>
        <authorList>
            <person name="Anderson I."/>
            <person name="Tindall B.J."/>
            <person name="Pomrenke H."/>
            <person name="Goker M."/>
            <person name="Lapidus A."/>
            <person name="Nolan M."/>
            <person name="Copeland A."/>
            <person name="Glavina Del Rio T."/>
            <person name="Chen F."/>
            <person name="Tice H."/>
            <person name="Cheng J.F."/>
            <person name="Lucas S."/>
            <person name="Chertkov O."/>
            <person name="Bruce D."/>
            <person name="Brettin T."/>
            <person name="Detter J.C."/>
            <person name="Han C."/>
            <person name="Goodwin L."/>
            <person name="Land M."/>
            <person name="Hauser L."/>
            <person name="Chang Y.J."/>
            <person name="Jeffries C.D."/>
            <person name="Pitluck S."/>
            <person name="Pati A."/>
            <person name="Mavromatis K."/>
            <person name="Ivanova N."/>
            <person name="Ovchinnikova G."/>
            <person name="Chen A."/>
            <person name="Palaniappan K."/>
            <person name="Chain P."/>
            <person name="Rohde M."/>
            <person name="Bristow J."/>
            <person name="Eisen J.A."/>
            <person name="Markowitz V."/>
            <person name="Hugenholtz P."/>
            <person name="Kyrpides N.C."/>
            <person name="Klenk H.P."/>
        </authorList>
    </citation>
    <scope>NUCLEOTIDE SEQUENCE [LARGE SCALE GENOMIC DNA]</scope>
    <source>
        <strain evidence="3">DSM 12940 / JCM 11049 / AX-2</strain>
    </source>
</reference>
<feature type="transmembrane region" description="Helical" evidence="1">
    <location>
        <begin position="28"/>
        <end position="47"/>
    </location>
</feature>
<gene>
    <name evidence="2" type="ordered locus">Huta_1127</name>
</gene>
<name>C7NM96_HALUD</name>
<keyword evidence="1" id="KW-1133">Transmembrane helix</keyword>
<dbReference type="HOGENOM" id="CLU_690034_0_0_2"/>
<feature type="transmembrane region" description="Helical" evidence="1">
    <location>
        <begin position="327"/>
        <end position="345"/>
    </location>
</feature>
<dbReference type="eggNOG" id="arCOG08198">
    <property type="taxonomic scope" value="Archaea"/>
</dbReference>
<dbReference type="Proteomes" id="UP000002071">
    <property type="component" value="Chromosome"/>
</dbReference>
<evidence type="ECO:0000313" key="2">
    <source>
        <dbReference type="EMBL" id="ACV11304.1"/>
    </source>
</evidence>
<evidence type="ECO:0008006" key="4">
    <source>
        <dbReference type="Google" id="ProtNLM"/>
    </source>
</evidence>
<dbReference type="GeneID" id="8383402"/>
<organism evidence="2 3">
    <name type="scientific">Halorhabdus utahensis (strain DSM 12940 / JCM 11049 / AX-2)</name>
    <dbReference type="NCBI Taxonomy" id="519442"/>
    <lineage>
        <taxon>Archaea</taxon>
        <taxon>Methanobacteriati</taxon>
        <taxon>Methanobacteriota</taxon>
        <taxon>Stenosarchaea group</taxon>
        <taxon>Halobacteria</taxon>
        <taxon>Halobacteriales</taxon>
        <taxon>Haloarculaceae</taxon>
        <taxon>Halorhabdus</taxon>
    </lineage>
</organism>
<feature type="transmembrane region" description="Helical" evidence="1">
    <location>
        <begin position="295"/>
        <end position="315"/>
    </location>
</feature>
<feature type="transmembrane region" description="Helical" evidence="1">
    <location>
        <begin position="95"/>
        <end position="115"/>
    </location>
</feature>